<dbReference type="SUPFAM" id="SSF52304">
    <property type="entry name" value="Type II 3-dehydroquinate dehydratase"/>
    <property type="match status" value="1"/>
</dbReference>
<feature type="binding site" evidence="8">
    <location>
        <position position="108"/>
    </location>
    <ligand>
        <name>substrate</name>
    </ligand>
</feature>
<keyword evidence="8" id="KW-0028">Amino-acid biosynthesis</keyword>
<evidence type="ECO:0000313" key="11">
    <source>
        <dbReference type="Proteomes" id="UP000824161"/>
    </source>
</evidence>
<comment type="catalytic activity">
    <reaction evidence="1 8">
        <text>3-dehydroquinate = 3-dehydroshikimate + H2O</text>
        <dbReference type="Rhea" id="RHEA:21096"/>
        <dbReference type="ChEBI" id="CHEBI:15377"/>
        <dbReference type="ChEBI" id="CHEBI:16630"/>
        <dbReference type="ChEBI" id="CHEBI:32364"/>
        <dbReference type="EC" id="4.2.1.10"/>
    </reaction>
</comment>
<comment type="similarity">
    <text evidence="4 8">Belongs to the type-II 3-dehydroquinase family.</text>
</comment>
<sequence>MKILILNGPNLNLLGRREPSMYGNRSFDEYFQVLKKRYAKHDLEYFQSNSEGEIISKIHQVGFDYDGIVLNAGAYTHTSIAIADAIRAVRTPVVELHISNVYAREEYRHRSMIAPACRGCICGFGLKGYDLAIESFWGDPSASKKPLGEKWQKAFGIAEELRAGGDNLAVIAEKLNRMEVKTPRGKAWTVQTVGRMLQKKKN</sequence>
<evidence type="ECO:0000259" key="9">
    <source>
        <dbReference type="Pfam" id="PF07508"/>
    </source>
</evidence>
<dbReference type="HAMAP" id="MF_00169">
    <property type="entry name" value="AroQ"/>
    <property type="match status" value="1"/>
</dbReference>
<proteinExistence type="inferred from homology"/>
<feature type="site" description="Transition state stabilizer" evidence="8">
    <location>
        <position position="17"/>
    </location>
</feature>
<reference evidence="10" key="1">
    <citation type="submission" date="2020-10" db="EMBL/GenBank/DDBJ databases">
        <authorList>
            <person name="Gilroy R."/>
        </authorList>
    </citation>
    <scope>NUCLEOTIDE SEQUENCE</scope>
    <source>
        <strain evidence="10">1383</strain>
    </source>
</reference>
<evidence type="ECO:0000256" key="4">
    <source>
        <dbReference type="ARBA" id="ARBA00011037"/>
    </source>
</evidence>
<name>A0A9D1HCE8_9FLAO</name>
<feature type="active site" description="Proton acceptor" evidence="8">
    <location>
        <position position="22"/>
    </location>
</feature>
<evidence type="ECO:0000256" key="8">
    <source>
        <dbReference type="HAMAP-Rule" id="MF_00169"/>
    </source>
</evidence>
<dbReference type="GO" id="GO:0003855">
    <property type="term" value="F:3-dehydroquinate dehydratase activity"/>
    <property type="evidence" value="ECO:0007669"/>
    <property type="project" value="UniProtKB-UniRule"/>
</dbReference>
<dbReference type="InterPro" id="IPR001874">
    <property type="entry name" value="DHquinase_II"/>
</dbReference>
<feature type="binding site" evidence="8">
    <location>
        <position position="84"/>
    </location>
    <ligand>
        <name>substrate</name>
    </ligand>
</feature>
<evidence type="ECO:0000313" key="10">
    <source>
        <dbReference type="EMBL" id="HIT98352.1"/>
    </source>
</evidence>
<evidence type="ECO:0000256" key="1">
    <source>
        <dbReference type="ARBA" id="ARBA00001864"/>
    </source>
</evidence>
<dbReference type="EC" id="4.2.1.10" evidence="6 8"/>
<evidence type="ECO:0000256" key="3">
    <source>
        <dbReference type="ARBA" id="ARBA00004902"/>
    </source>
</evidence>
<feature type="domain" description="Recombinase" evidence="9">
    <location>
        <begin position="163"/>
        <end position="200"/>
    </location>
</feature>
<accession>A0A9D1HCE8</accession>
<dbReference type="Pfam" id="PF07508">
    <property type="entry name" value="Recombinase"/>
    <property type="match status" value="1"/>
</dbReference>
<gene>
    <name evidence="8 10" type="primary">aroQ</name>
    <name evidence="10" type="ORF">IAC44_05880</name>
</gene>
<evidence type="ECO:0000256" key="6">
    <source>
        <dbReference type="ARBA" id="ARBA00012060"/>
    </source>
</evidence>
<dbReference type="GO" id="GO:0009073">
    <property type="term" value="P:aromatic amino acid family biosynthetic process"/>
    <property type="evidence" value="ECO:0007669"/>
    <property type="project" value="UniProtKB-KW"/>
</dbReference>
<feature type="binding site" evidence="8">
    <location>
        <position position="71"/>
    </location>
    <ligand>
        <name>substrate</name>
    </ligand>
</feature>
<dbReference type="PROSITE" id="PS01029">
    <property type="entry name" value="DEHYDROQUINASE_II"/>
    <property type="match status" value="1"/>
</dbReference>
<evidence type="ECO:0000256" key="5">
    <source>
        <dbReference type="ARBA" id="ARBA00011193"/>
    </source>
</evidence>
<dbReference type="GO" id="GO:0008652">
    <property type="term" value="P:amino acid biosynthetic process"/>
    <property type="evidence" value="ECO:0007669"/>
    <property type="project" value="UniProtKB-KW"/>
</dbReference>
<dbReference type="NCBIfam" id="NF003807">
    <property type="entry name" value="PRK05395.1-4"/>
    <property type="match status" value="1"/>
</dbReference>
<feature type="active site" description="Proton donor" evidence="8">
    <location>
        <position position="97"/>
    </location>
</feature>
<dbReference type="PANTHER" id="PTHR21272">
    <property type="entry name" value="CATABOLIC 3-DEHYDROQUINASE"/>
    <property type="match status" value="1"/>
</dbReference>
<comment type="function">
    <text evidence="2 8">Catalyzes a trans-dehydration via an enolate intermediate.</text>
</comment>
<feature type="binding site" evidence="8">
    <location>
        <position position="77"/>
    </location>
    <ligand>
        <name>substrate</name>
    </ligand>
</feature>
<dbReference type="AlphaFoldDB" id="A0A9D1HCE8"/>
<comment type="caution">
    <text evidence="10">The sequence shown here is derived from an EMBL/GenBank/DDBJ whole genome shotgun (WGS) entry which is preliminary data.</text>
</comment>
<dbReference type="InterPro" id="IPR011109">
    <property type="entry name" value="DNA_bind_recombinase_dom"/>
</dbReference>
<dbReference type="CDD" id="cd00466">
    <property type="entry name" value="DHQase_II"/>
    <property type="match status" value="1"/>
</dbReference>
<dbReference type="Gene3D" id="3.40.50.9100">
    <property type="entry name" value="Dehydroquinase, class II"/>
    <property type="match status" value="1"/>
</dbReference>
<dbReference type="EMBL" id="DVLY01000146">
    <property type="protein sequence ID" value="HIT98352.1"/>
    <property type="molecule type" value="Genomic_DNA"/>
</dbReference>
<dbReference type="GO" id="GO:0000150">
    <property type="term" value="F:DNA strand exchange activity"/>
    <property type="evidence" value="ECO:0007669"/>
    <property type="project" value="InterPro"/>
</dbReference>
<comment type="subunit">
    <text evidence="5 8">Homododecamer.</text>
</comment>
<dbReference type="Pfam" id="PF01220">
    <property type="entry name" value="DHquinase_II"/>
    <property type="match status" value="1"/>
</dbReference>
<feature type="binding site" evidence="8">
    <location>
        <begin position="98"/>
        <end position="99"/>
    </location>
    <ligand>
        <name>substrate</name>
    </ligand>
</feature>
<dbReference type="GO" id="GO:0009423">
    <property type="term" value="P:chorismate biosynthetic process"/>
    <property type="evidence" value="ECO:0007669"/>
    <property type="project" value="UniProtKB-UniRule"/>
</dbReference>
<comment type="pathway">
    <text evidence="3 8">Metabolic intermediate biosynthesis; chorismate biosynthesis; chorismate from D-erythrose 4-phosphate and phosphoenolpyruvate: step 3/7.</text>
</comment>
<dbReference type="NCBIfam" id="NF003805">
    <property type="entry name" value="PRK05395.1-2"/>
    <property type="match status" value="1"/>
</dbReference>
<dbReference type="InterPro" id="IPR036441">
    <property type="entry name" value="DHquinase_II_sf"/>
</dbReference>
<dbReference type="Proteomes" id="UP000824161">
    <property type="component" value="Unassembled WGS sequence"/>
</dbReference>
<dbReference type="PANTHER" id="PTHR21272:SF3">
    <property type="entry name" value="CATABOLIC 3-DEHYDROQUINASE"/>
    <property type="match status" value="1"/>
</dbReference>
<keyword evidence="7 8" id="KW-0456">Lyase</keyword>
<evidence type="ECO:0000256" key="7">
    <source>
        <dbReference type="ARBA" id="ARBA00023239"/>
    </source>
</evidence>
<reference evidence="10" key="2">
    <citation type="journal article" date="2021" name="PeerJ">
        <title>Extensive microbial diversity within the chicken gut microbiome revealed by metagenomics and culture.</title>
        <authorList>
            <person name="Gilroy R."/>
            <person name="Ravi A."/>
            <person name="Getino M."/>
            <person name="Pursley I."/>
            <person name="Horton D.L."/>
            <person name="Alikhan N.F."/>
            <person name="Baker D."/>
            <person name="Gharbi K."/>
            <person name="Hall N."/>
            <person name="Watson M."/>
            <person name="Adriaenssens E.M."/>
            <person name="Foster-Nyarko E."/>
            <person name="Jarju S."/>
            <person name="Secka A."/>
            <person name="Antonio M."/>
            <person name="Oren A."/>
            <person name="Chaudhuri R.R."/>
            <person name="La Ragione R."/>
            <person name="Hildebrand F."/>
            <person name="Pallen M.J."/>
        </authorList>
    </citation>
    <scope>NUCLEOTIDE SEQUENCE</scope>
    <source>
        <strain evidence="10">1383</strain>
    </source>
</reference>
<keyword evidence="8" id="KW-0057">Aromatic amino acid biosynthesis</keyword>
<protein>
    <recommendedName>
        <fullName evidence="6 8">3-dehydroquinate dehydratase</fullName>
        <shortName evidence="8">3-dehydroquinase</shortName>
        <ecNumber evidence="6 8">4.2.1.10</ecNumber>
    </recommendedName>
    <alternativeName>
        <fullName evidence="8">Type II DHQase</fullName>
    </alternativeName>
</protein>
<dbReference type="NCBIfam" id="NF003806">
    <property type="entry name" value="PRK05395.1-3"/>
    <property type="match status" value="1"/>
</dbReference>
<dbReference type="GO" id="GO:0019631">
    <property type="term" value="P:quinate catabolic process"/>
    <property type="evidence" value="ECO:0007669"/>
    <property type="project" value="TreeGrafter"/>
</dbReference>
<dbReference type="InterPro" id="IPR018509">
    <property type="entry name" value="DHquinase_II_CS"/>
</dbReference>
<organism evidence="10 11">
    <name type="scientific">Candidatus Merdimorpha stercoravium</name>
    <dbReference type="NCBI Taxonomy" id="2840863"/>
    <lineage>
        <taxon>Bacteria</taxon>
        <taxon>Pseudomonadati</taxon>
        <taxon>Bacteroidota</taxon>
        <taxon>Flavobacteriia</taxon>
        <taxon>Flavobacteriales</taxon>
        <taxon>Candidatus Merdimorpha</taxon>
    </lineage>
</organism>
<dbReference type="GO" id="GO:0003677">
    <property type="term" value="F:DNA binding"/>
    <property type="evidence" value="ECO:0007669"/>
    <property type="project" value="InterPro"/>
</dbReference>
<dbReference type="NCBIfam" id="TIGR01088">
    <property type="entry name" value="aroQ"/>
    <property type="match status" value="1"/>
</dbReference>
<evidence type="ECO:0000256" key="2">
    <source>
        <dbReference type="ARBA" id="ARBA00003924"/>
    </source>
</evidence>